<keyword evidence="2" id="KW-1185">Reference proteome</keyword>
<organism evidence="1 2">
    <name type="scientific">Dryococelus australis</name>
    <dbReference type="NCBI Taxonomy" id="614101"/>
    <lineage>
        <taxon>Eukaryota</taxon>
        <taxon>Metazoa</taxon>
        <taxon>Ecdysozoa</taxon>
        <taxon>Arthropoda</taxon>
        <taxon>Hexapoda</taxon>
        <taxon>Insecta</taxon>
        <taxon>Pterygota</taxon>
        <taxon>Neoptera</taxon>
        <taxon>Polyneoptera</taxon>
        <taxon>Phasmatodea</taxon>
        <taxon>Verophasmatodea</taxon>
        <taxon>Anareolatae</taxon>
        <taxon>Phasmatidae</taxon>
        <taxon>Eurycanthinae</taxon>
        <taxon>Dryococelus</taxon>
    </lineage>
</organism>
<dbReference type="Proteomes" id="UP001159363">
    <property type="component" value="Chromosome 4"/>
</dbReference>
<name>A0ABQ9HIK3_9NEOP</name>
<protein>
    <recommendedName>
        <fullName evidence="3">HTH CENPB-type domain-containing protein</fullName>
    </recommendedName>
</protein>
<accession>A0ABQ9HIK3</accession>
<reference evidence="1 2" key="1">
    <citation type="submission" date="2023-02" db="EMBL/GenBank/DDBJ databases">
        <title>LHISI_Scaffold_Assembly.</title>
        <authorList>
            <person name="Stuart O.P."/>
            <person name="Cleave R."/>
            <person name="Magrath M.J.L."/>
            <person name="Mikheyev A.S."/>
        </authorList>
    </citation>
    <scope>NUCLEOTIDE SEQUENCE [LARGE SCALE GENOMIC DNA]</scope>
    <source>
        <strain evidence="1">Daus_M_001</strain>
        <tissue evidence="1">Leg muscle</tissue>
    </source>
</reference>
<evidence type="ECO:0000313" key="1">
    <source>
        <dbReference type="EMBL" id="KAJ8884163.1"/>
    </source>
</evidence>
<evidence type="ECO:0000313" key="2">
    <source>
        <dbReference type="Proteomes" id="UP001159363"/>
    </source>
</evidence>
<gene>
    <name evidence="1" type="ORF">PR048_016020</name>
</gene>
<dbReference type="EMBL" id="JARBHB010000005">
    <property type="protein sequence ID" value="KAJ8884163.1"/>
    <property type="molecule type" value="Genomic_DNA"/>
</dbReference>
<evidence type="ECO:0008006" key="3">
    <source>
        <dbReference type="Google" id="ProtNLM"/>
    </source>
</evidence>
<sequence>MAKETGFVHFKASVRWLDKFRTGYKISYKNICGEGVEINENLVTEWKEKMNDLCEGYSEKDCFNYVETGLFFHDLPDKMMAIKTEKT</sequence>
<proteinExistence type="predicted"/>
<comment type="caution">
    <text evidence="1">The sequence shown here is derived from an EMBL/GenBank/DDBJ whole genome shotgun (WGS) entry which is preliminary data.</text>
</comment>